<feature type="compositionally biased region" description="Basic and acidic residues" evidence="1">
    <location>
        <begin position="67"/>
        <end position="78"/>
    </location>
</feature>
<reference evidence="3" key="1">
    <citation type="journal article" date="2015" name="Nat. Genet.">
        <title>The genome and transcriptome of the zoonotic hookworm Ancylostoma ceylanicum identify infection-specific gene families.</title>
        <authorList>
            <person name="Schwarz E.M."/>
            <person name="Hu Y."/>
            <person name="Antoshechkin I."/>
            <person name="Miller M.M."/>
            <person name="Sternberg P.W."/>
            <person name="Aroian R.V."/>
        </authorList>
    </citation>
    <scope>NUCLEOTIDE SEQUENCE</scope>
    <source>
        <strain evidence="3">HY135</strain>
    </source>
</reference>
<proteinExistence type="predicted"/>
<dbReference type="PANTHER" id="PTHR15021">
    <property type="entry name" value="DISCONNECTED-RELATED"/>
    <property type="match status" value="1"/>
</dbReference>
<comment type="caution">
    <text evidence="2">The sequence shown here is derived from an EMBL/GenBank/DDBJ whole genome shotgun (WGS) entry which is preliminary data.</text>
</comment>
<feature type="region of interest" description="Disordered" evidence="1">
    <location>
        <begin position="38"/>
        <end position="78"/>
    </location>
</feature>
<evidence type="ECO:0000313" key="3">
    <source>
        <dbReference type="Proteomes" id="UP000024635"/>
    </source>
</evidence>
<gene>
    <name evidence="2" type="primary">Acey_s0340.g2991</name>
    <name evidence="2" type="ORF">Y032_0340g2991</name>
</gene>
<dbReference type="AlphaFoldDB" id="A0A016RYP7"/>
<sequence length="198" mass="22000">MSDAPCTPLPSCRREEFTESVTMNSIILLDKMAKIGSMNEGTHNERITQDDRSPMSRHSSPCSSDSDVSRESTPHEESPIQAAKKAVFNMLYQYQAIPVRAKILADCILSTLDEAEVTNLLDSAGWTRNDYLRGYRTMESPGYDPVELASNKPVPLEKGSFDVARPHCWQSVVIDCRYTEIDDKSPPSLGNTPGNQPC</sequence>
<dbReference type="InterPro" id="IPR040436">
    <property type="entry name" value="Disconnected-like"/>
</dbReference>
<keyword evidence="3" id="KW-1185">Reference proteome</keyword>
<dbReference type="GO" id="GO:0006355">
    <property type="term" value="P:regulation of DNA-templated transcription"/>
    <property type="evidence" value="ECO:0007669"/>
    <property type="project" value="TreeGrafter"/>
</dbReference>
<dbReference type="Proteomes" id="UP000024635">
    <property type="component" value="Unassembled WGS sequence"/>
</dbReference>
<dbReference type="EMBL" id="JARK01001676">
    <property type="protein sequence ID" value="EYB83222.1"/>
    <property type="molecule type" value="Genomic_DNA"/>
</dbReference>
<feature type="compositionally biased region" description="Low complexity" evidence="1">
    <location>
        <begin position="56"/>
        <end position="66"/>
    </location>
</feature>
<dbReference type="OrthoDB" id="10070972at2759"/>
<evidence type="ECO:0000313" key="2">
    <source>
        <dbReference type="EMBL" id="EYB83222.1"/>
    </source>
</evidence>
<accession>A0A016RYP7</accession>
<dbReference type="GO" id="GO:0005634">
    <property type="term" value="C:nucleus"/>
    <property type="evidence" value="ECO:0007669"/>
    <property type="project" value="TreeGrafter"/>
</dbReference>
<protein>
    <submittedName>
        <fullName evidence="2">Uncharacterized protein</fullName>
    </submittedName>
</protein>
<evidence type="ECO:0000256" key="1">
    <source>
        <dbReference type="SAM" id="MobiDB-lite"/>
    </source>
</evidence>
<name>A0A016RYP7_9BILA</name>
<feature type="compositionally biased region" description="Basic and acidic residues" evidence="1">
    <location>
        <begin position="42"/>
        <end position="54"/>
    </location>
</feature>
<dbReference type="PANTHER" id="PTHR15021:SF0">
    <property type="entry name" value="DISCO-RELATED, ISOFORM A-RELATED"/>
    <property type="match status" value="1"/>
</dbReference>
<organism evidence="2 3">
    <name type="scientific">Ancylostoma ceylanicum</name>
    <dbReference type="NCBI Taxonomy" id="53326"/>
    <lineage>
        <taxon>Eukaryota</taxon>
        <taxon>Metazoa</taxon>
        <taxon>Ecdysozoa</taxon>
        <taxon>Nematoda</taxon>
        <taxon>Chromadorea</taxon>
        <taxon>Rhabditida</taxon>
        <taxon>Rhabditina</taxon>
        <taxon>Rhabditomorpha</taxon>
        <taxon>Strongyloidea</taxon>
        <taxon>Ancylostomatidae</taxon>
        <taxon>Ancylostomatinae</taxon>
        <taxon>Ancylostoma</taxon>
    </lineage>
</organism>